<comment type="subcellular location">
    <subcellularLocation>
        <location evidence="1 5">Membrane</location>
        <topology evidence="1 5">Multi-pass membrane protein</topology>
    </subcellularLocation>
</comment>
<protein>
    <recommendedName>
        <fullName evidence="5">Copper transport protein</fullName>
    </recommendedName>
</protein>
<proteinExistence type="inferred from homology"/>
<dbReference type="Proteomes" id="UP000311382">
    <property type="component" value="Unassembled WGS sequence"/>
</dbReference>
<gene>
    <name evidence="7" type="ORF">DMC30DRAFT_419553</name>
</gene>
<dbReference type="STRING" id="5288.A0A5C5FPC9"/>
<dbReference type="PANTHER" id="PTHR12483:SF27">
    <property type="entry name" value="COPPER TRANSPORT PROTEIN CTR1"/>
    <property type="match status" value="1"/>
</dbReference>
<feature type="transmembrane region" description="Helical" evidence="5">
    <location>
        <begin position="137"/>
        <end position="160"/>
    </location>
</feature>
<dbReference type="GO" id="GO:0005375">
    <property type="term" value="F:copper ion transmembrane transporter activity"/>
    <property type="evidence" value="ECO:0007669"/>
    <property type="project" value="UniProtKB-UniRule"/>
</dbReference>
<evidence type="ECO:0000313" key="8">
    <source>
        <dbReference type="Proteomes" id="UP000311382"/>
    </source>
</evidence>
<keyword evidence="5" id="KW-0186">Copper</keyword>
<evidence type="ECO:0000256" key="2">
    <source>
        <dbReference type="ARBA" id="ARBA00022692"/>
    </source>
</evidence>
<keyword evidence="5" id="KW-0406">Ion transport</keyword>
<evidence type="ECO:0000256" key="6">
    <source>
        <dbReference type="SAM" id="MobiDB-lite"/>
    </source>
</evidence>
<comment type="similarity">
    <text evidence="5">Belongs to the copper transporter (Ctr) (TC 1.A.56) family. SLC31A subfamily.</text>
</comment>
<dbReference type="GO" id="GO:0005886">
    <property type="term" value="C:plasma membrane"/>
    <property type="evidence" value="ECO:0007669"/>
    <property type="project" value="TreeGrafter"/>
</dbReference>
<dbReference type="PANTHER" id="PTHR12483">
    <property type="entry name" value="SOLUTE CARRIER FAMILY 31 COPPER TRANSPORTERS"/>
    <property type="match status" value="1"/>
</dbReference>
<organism evidence="7 8">
    <name type="scientific">Rhodotorula diobovata</name>
    <dbReference type="NCBI Taxonomy" id="5288"/>
    <lineage>
        <taxon>Eukaryota</taxon>
        <taxon>Fungi</taxon>
        <taxon>Dikarya</taxon>
        <taxon>Basidiomycota</taxon>
        <taxon>Pucciniomycotina</taxon>
        <taxon>Microbotryomycetes</taxon>
        <taxon>Sporidiobolales</taxon>
        <taxon>Sporidiobolaceae</taxon>
        <taxon>Rhodotorula</taxon>
    </lineage>
</organism>
<name>A0A5C5FPC9_9BASI</name>
<dbReference type="EMBL" id="SOZI01000184">
    <property type="protein sequence ID" value="TNY17661.1"/>
    <property type="molecule type" value="Genomic_DNA"/>
</dbReference>
<evidence type="ECO:0000313" key="7">
    <source>
        <dbReference type="EMBL" id="TNY17661.1"/>
    </source>
</evidence>
<feature type="region of interest" description="Disordered" evidence="6">
    <location>
        <begin position="90"/>
        <end position="122"/>
    </location>
</feature>
<dbReference type="Pfam" id="PF04145">
    <property type="entry name" value="Ctr"/>
    <property type="match status" value="1"/>
</dbReference>
<evidence type="ECO:0000256" key="3">
    <source>
        <dbReference type="ARBA" id="ARBA00022989"/>
    </source>
</evidence>
<evidence type="ECO:0000256" key="5">
    <source>
        <dbReference type="RuleBase" id="RU367022"/>
    </source>
</evidence>
<keyword evidence="4 5" id="KW-0472">Membrane</keyword>
<dbReference type="InterPro" id="IPR007274">
    <property type="entry name" value="Cop_transporter"/>
</dbReference>
<keyword evidence="8" id="KW-1185">Reference proteome</keyword>
<feature type="transmembrane region" description="Helical" evidence="5">
    <location>
        <begin position="166"/>
        <end position="185"/>
    </location>
</feature>
<comment type="caution">
    <text evidence="7">The sequence shown here is derived from an EMBL/GenBank/DDBJ whole genome shotgun (WGS) entry which is preliminary data.</text>
</comment>
<accession>A0A5C5FPC9</accession>
<keyword evidence="2 5" id="KW-0812">Transmembrane</keyword>
<dbReference type="OrthoDB" id="73901at2759"/>
<evidence type="ECO:0000256" key="4">
    <source>
        <dbReference type="ARBA" id="ARBA00023136"/>
    </source>
</evidence>
<dbReference type="AlphaFoldDB" id="A0A5C5FPC9"/>
<keyword evidence="5" id="KW-0187">Copper transport</keyword>
<feature type="transmembrane region" description="Helical" evidence="5">
    <location>
        <begin position="38"/>
        <end position="56"/>
    </location>
</feature>
<evidence type="ECO:0000256" key="1">
    <source>
        <dbReference type="ARBA" id="ARBA00004141"/>
    </source>
</evidence>
<reference evidence="7 8" key="1">
    <citation type="submission" date="2019-03" db="EMBL/GenBank/DDBJ databases">
        <title>Rhodosporidium diobovatum UCD-FST 08-225 genome sequencing, assembly, and annotation.</title>
        <authorList>
            <person name="Fakankun I.U."/>
            <person name="Fristensky B."/>
            <person name="Levin D.B."/>
        </authorList>
    </citation>
    <scope>NUCLEOTIDE SEQUENCE [LARGE SCALE GENOMIC DNA]</scope>
    <source>
        <strain evidence="7 8">UCD-FST 08-225</strain>
    </source>
</reference>
<keyword evidence="3 5" id="KW-1133">Transmembrane helix</keyword>
<feature type="compositionally biased region" description="Basic and acidic residues" evidence="6">
    <location>
        <begin position="99"/>
        <end position="110"/>
    </location>
</feature>
<keyword evidence="5" id="KW-0813">Transport</keyword>
<sequence length="209" mass="21836">MGAMGMGMDNSTTAAMMHTAFTASIGSANLWFESWTPSSPAATFGACLGLFALAVLSRFLSAVKVCAEAAWITSVNHHAAQERRAGPIALSQPASPSLDDSKAPRPDDHQAPVPAFPSPLSADTARPRVQPLYSPPFLLAVDLPRSLLFGLQALIAYLVMLAVMTYNAWFFVAVLLGLVAGELAFGRFIAAFGGAAAAHGGHGEGWLHG</sequence>